<organism evidence="11 12">
    <name type="scientific">Protopolystoma xenopodis</name>
    <dbReference type="NCBI Taxonomy" id="117903"/>
    <lineage>
        <taxon>Eukaryota</taxon>
        <taxon>Metazoa</taxon>
        <taxon>Spiralia</taxon>
        <taxon>Lophotrochozoa</taxon>
        <taxon>Platyhelminthes</taxon>
        <taxon>Monogenea</taxon>
        <taxon>Polyopisthocotylea</taxon>
        <taxon>Polystomatidea</taxon>
        <taxon>Polystomatidae</taxon>
        <taxon>Protopolystoma</taxon>
    </lineage>
</organism>
<keyword evidence="12" id="KW-1185">Reference proteome</keyword>
<reference evidence="11" key="1">
    <citation type="submission" date="2018-11" db="EMBL/GenBank/DDBJ databases">
        <authorList>
            <consortium name="Pathogen Informatics"/>
        </authorList>
    </citation>
    <scope>NUCLEOTIDE SEQUENCE</scope>
</reference>
<dbReference type="Proteomes" id="UP000784294">
    <property type="component" value="Unassembled WGS sequence"/>
</dbReference>
<evidence type="ECO:0000256" key="8">
    <source>
        <dbReference type="ARBA" id="ARBA00023303"/>
    </source>
</evidence>
<keyword evidence="4 9" id="KW-0812">Transmembrane</keyword>
<protein>
    <recommendedName>
        <fullName evidence="9">Innexin</fullName>
    </recommendedName>
</protein>
<evidence type="ECO:0000256" key="5">
    <source>
        <dbReference type="ARBA" id="ARBA00022989"/>
    </source>
</evidence>
<dbReference type="EMBL" id="CAAALY010005725">
    <property type="protein sequence ID" value="VEL09196.1"/>
    <property type="molecule type" value="Genomic_DNA"/>
</dbReference>
<dbReference type="OrthoDB" id="5867527at2759"/>
<evidence type="ECO:0000256" key="1">
    <source>
        <dbReference type="ARBA" id="ARBA00004651"/>
    </source>
</evidence>
<comment type="caution">
    <text evidence="11">The sequence shown here is derived from an EMBL/GenBank/DDBJ whole genome shotgun (WGS) entry which is preliminary data.</text>
</comment>
<comment type="similarity">
    <text evidence="9">Belongs to the pannexin family.</text>
</comment>
<keyword evidence="8 9" id="KW-0407">Ion channel</keyword>
<evidence type="ECO:0000256" key="10">
    <source>
        <dbReference type="SAM" id="MobiDB-lite"/>
    </source>
</evidence>
<keyword evidence="3" id="KW-1003">Cell membrane</keyword>
<dbReference type="PROSITE" id="PS51013">
    <property type="entry name" value="PANNEXIN"/>
    <property type="match status" value="1"/>
</dbReference>
<evidence type="ECO:0000256" key="9">
    <source>
        <dbReference type="RuleBase" id="RU010713"/>
    </source>
</evidence>
<comment type="function">
    <text evidence="9">Structural component of the gap junctions.</text>
</comment>
<comment type="caution">
    <text evidence="9">Lacks conserved residue(s) required for the propagation of feature annotation.</text>
</comment>
<evidence type="ECO:0000256" key="7">
    <source>
        <dbReference type="ARBA" id="ARBA00023136"/>
    </source>
</evidence>
<dbReference type="InterPro" id="IPR000990">
    <property type="entry name" value="Innexin"/>
</dbReference>
<feature type="region of interest" description="Disordered" evidence="10">
    <location>
        <begin position="126"/>
        <end position="166"/>
    </location>
</feature>
<keyword evidence="7 9" id="KW-0472">Membrane</keyword>
<dbReference type="GO" id="GO:0034220">
    <property type="term" value="P:monoatomic ion transmembrane transport"/>
    <property type="evidence" value="ECO:0007669"/>
    <property type="project" value="UniProtKB-KW"/>
</dbReference>
<evidence type="ECO:0000256" key="6">
    <source>
        <dbReference type="ARBA" id="ARBA00023065"/>
    </source>
</evidence>
<feature type="transmembrane region" description="Helical" evidence="9">
    <location>
        <begin position="6"/>
        <end position="30"/>
    </location>
</feature>
<evidence type="ECO:0000256" key="2">
    <source>
        <dbReference type="ARBA" id="ARBA00022448"/>
    </source>
</evidence>
<keyword evidence="2 9" id="KW-0813">Transport</keyword>
<feature type="compositionally biased region" description="Low complexity" evidence="10">
    <location>
        <begin position="156"/>
        <end position="166"/>
    </location>
</feature>
<evidence type="ECO:0000256" key="4">
    <source>
        <dbReference type="ARBA" id="ARBA00022692"/>
    </source>
</evidence>
<dbReference type="Pfam" id="PF00876">
    <property type="entry name" value="Innexin"/>
    <property type="match status" value="1"/>
</dbReference>
<keyword evidence="6 9" id="KW-0406">Ion transport</keyword>
<dbReference type="PANTHER" id="PTHR11893:SF36">
    <property type="entry name" value="INNEXIN-5"/>
    <property type="match status" value="1"/>
</dbReference>
<dbReference type="GO" id="GO:0005921">
    <property type="term" value="C:gap junction"/>
    <property type="evidence" value="ECO:0007669"/>
    <property type="project" value="UniProtKB-UniRule"/>
</dbReference>
<keyword evidence="5 9" id="KW-1133">Transmembrane helix</keyword>
<accession>A0A448WDM5</accession>
<evidence type="ECO:0000313" key="11">
    <source>
        <dbReference type="EMBL" id="VEL09196.1"/>
    </source>
</evidence>
<proteinExistence type="inferred from homology"/>
<dbReference type="AlphaFoldDB" id="A0A448WDM5"/>
<feature type="compositionally biased region" description="Low complexity" evidence="10">
    <location>
        <begin position="126"/>
        <end position="135"/>
    </location>
</feature>
<gene>
    <name evidence="9" type="primary">inx</name>
    <name evidence="11" type="ORF">PXEA_LOCUS2636</name>
</gene>
<comment type="subcellular location">
    <subcellularLocation>
        <location evidence="1 9">Cell membrane</location>
        <topology evidence="1 9">Multi-pass membrane protein</topology>
    </subcellularLocation>
</comment>
<sequence length="273" mass="28519">MFLEKIYVFLWFWHFLVGIITLISFVTWFLRMGFSQRRVQFVRKYLKIMSVMRETDKAATRRFVEHYLRPDGVFLLHLIAINVGDLMAGDLACELWHIYRHKRLQDMEEEAKFHLEAAAAAAAVASTTTGPSSGGNISPIGRLTASSPPAPPPPSQQSLQLPPTSAGLGLGPCLGGEFNLADSSAGLSLLGNGLSSTAPGVIGTAGLPGTRGTGGAGLGNVLTDPTGVGGGGNAGSSDKGLSVSGASCLQVGLSGLNHNNGINGSNNNDDSIV</sequence>
<dbReference type="GO" id="GO:0005243">
    <property type="term" value="F:gap junction channel activity"/>
    <property type="evidence" value="ECO:0007669"/>
    <property type="project" value="TreeGrafter"/>
</dbReference>
<dbReference type="PANTHER" id="PTHR11893">
    <property type="entry name" value="INNEXIN"/>
    <property type="match status" value="1"/>
</dbReference>
<evidence type="ECO:0000313" key="12">
    <source>
        <dbReference type="Proteomes" id="UP000784294"/>
    </source>
</evidence>
<evidence type="ECO:0000256" key="3">
    <source>
        <dbReference type="ARBA" id="ARBA00022475"/>
    </source>
</evidence>
<dbReference type="GO" id="GO:0005886">
    <property type="term" value="C:plasma membrane"/>
    <property type="evidence" value="ECO:0007669"/>
    <property type="project" value="UniProtKB-SubCell"/>
</dbReference>
<name>A0A448WDM5_9PLAT</name>